<proteinExistence type="predicted"/>
<dbReference type="Proteomes" id="UP001443914">
    <property type="component" value="Unassembled WGS sequence"/>
</dbReference>
<comment type="caution">
    <text evidence="2">The sequence shown here is derived from an EMBL/GenBank/DDBJ whole genome shotgun (WGS) entry which is preliminary data.</text>
</comment>
<dbReference type="InterPro" id="IPR003871">
    <property type="entry name" value="RFA1B/D_OB_1st"/>
</dbReference>
<dbReference type="Pfam" id="PF02721">
    <property type="entry name" value="DUF223"/>
    <property type="match status" value="1"/>
</dbReference>
<sequence length="109" mass="13073">MVLIDEEGDYVYATISNSFWDRFRLKIMDGKVHIIKKFEIVPNKTDYRVVSDSKIMIKFFFNTFAKSFEKDDTNIPIHKFDFIHYHNLDHRRENHSILTVHRTGFTTSI</sequence>
<organism evidence="2 3">
    <name type="scientific">Saponaria officinalis</name>
    <name type="common">Common soapwort</name>
    <name type="synonym">Lychnis saponaria</name>
    <dbReference type="NCBI Taxonomy" id="3572"/>
    <lineage>
        <taxon>Eukaryota</taxon>
        <taxon>Viridiplantae</taxon>
        <taxon>Streptophyta</taxon>
        <taxon>Embryophyta</taxon>
        <taxon>Tracheophyta</taxon>
        <taxon>Spermatophyta</taxon>
        <taxon>Magnoliopsida</taxon>
        <taxon>eudicotyledons</taxon>
        <taxon>Gunneridae</taxon>
        <taxon>Pentapetalae</taxon>
        <taxon>Caryophyllales</taxon>
        <taxon>Caryophyllaceae</taxon>
        <taxon>Caryophylleae</taxon>
        <taxon>Saponaria</taxon>
    </lineage>
</organism>
<name>A0AAW1GZE2_SAPOF</name>
<evidence type="ECO:0000313" key="3">
    <source>
        <dbReference type="Proteomes" id="UP001443914"/>
    </source>
</evidence>
<keyword evidence="3" id="KW-1185">Reference proteome</keyword>
<dbReference type="InterPro" id="IPR012340">
    <property type="entry name" value="NA-bd_OB-fold"/>
</dbReference>
<evidence type="ECO:0000259" key="1">
    <source>
        <dbReference type="Pfam" id="PF02721"/>
    </source>
</evidence>
<dbReference type="AlphaFoldDB" id="A0AAW1GZE2"/>
<dbReference type="PANTHER" id="PTHR47165">
    <property type="entry name" value="OS03G0429900 PROTEIN"/>
    <property type="match status" value="1"/>
</dbReference>
<feature type="domain" description="Replication protein A 70 kDa DNA-binding subunit B/D first OB fold" evidence="1">
    <location>
        <begin position="1"/>
        <end position="64"/>
    </location>
</feature>
<dbReference type="EMBL" id="JBDFQZ010000013">
    <property type="protein sequence ID" value="KAK9669077.1"/>
    <property type="molecule type" value="Genomic_DNA"/>
</dbReference>
<accession>A0AAW1GZE2</accession>
<dbReference type="PANTHER" id="PTHR47165:SF4">
    <property type="entry name" value="OS03G0429900 PROTEIN"/>
    <property type="match status" value="1"/>
</dbReference>
<gene>
    <name evidence="2" type="ORF">RND81_13G107500</name>
</gene>
<reference evidence="2" key="1">
    <citation type="submission" date="2024-03" db="EMBL/GenBank/DDBJ databases">
        <title>WGS assembly of Saponaria officinalis var. Norfolk2.</title>
        <authorList>
            <person name="Jenkins J."/>
            <person name="Shu S."/>
            <person name="Grimwood J."/>
            <person name="Barry K."/>
            <person name="Goodstein D."/>
            <person name="Schmutz J."/>
            <person name="Leebens-Mack J."/>
            <person name="Osbourn A."/>
        </authorList>
    </citation>
    <scope>NUCLEOTIDE SEQUENCE [LARGE SCALE GENOMIC DNA]</scope>
    <source>
        <strain evidence="2">JIC</strain>
    </source>
</reference>
<evidence type="ECO:0000313" key="2">
    <source>
        <dbReference type="EMBL" id="KAK9669077.1"/>
    </source>
</evidence>
<protein>
    <recommendedName>
        <fullName evidence="1">Replication protein A 70 kDa DNA-binding subunit B/D first OB fold domain-containing protein</fullName>
    </recommendedName>
</protein>
<dbReference type="Gene3D" id="2.40.50.140">
    <property type="entry name" value="Nucleic acid-binding proteins"/>
    <property type="match status" value="1"/>
</dbReference>